<dbReference type="GO" id="GO:0043161">
    <property type="term" value="P:proteasome-mediated ubiquitin-dependent protein catabolic process"/>
    <property type="evidence" value="ECO:0007669"/>
    <property type="project" value="EnsemblFungi"/>
</dbReference>
<organism evidence="3 6">
    <name type="scientific">Ustilaginoidea virens</name>
    <name type="common">Rice false smut fungus</name>
    <name type="synonym">Villosiclava virens</name>
    <dbReference type="NCBI Taxonomy" id="1159556"/>
    <lineage>
        <taxon>Eukaryota</taxon>
        <taxon>Fungi</taxon>
        <taxon>Dikarya</taxon>
        <taxon>Ascomycota</taxon>
        <taxon>Pezizomycotina</taxon>
        <taxon>Sordariomycetes</taxon>
        <taxon>Hypocreomycetidae</taxon>
        <taxon>Hypocreales</taxon>
        <taxon>Clavicipitaceae</taxon>
        <taxon>Ustilaginoidea</taxon>
    </lineage>
</organism>
<dbReference type="Proteomes" id="UP000027002">
    <property type="component" value="Chromosome 1"/>
</dbReference>
<dbReference type="PROSITE" id="PS50250">
    <property type="entry name" value="PCI"/>
    <property type="match status" value="1"/>
</dbReference>
<gene>
    <name evidence="4" type="ORF">UV8b_00511</name>
    <name evidence="3" type="ORF">UVI_02027920</name>
</gene>
<dbReference type="Pfam" id="PF21154">
    <property type="entry name" value="RPN7_PSMD6_C"/>
    <property type="match status" value="1"/>
</dbReference>
<dbReference type="GeneID" id="66061289"/>
<dbReference type="RefSeq" id="XP_042993943.1">
    <property type="nucleotide sequence ID" value="XM_043138009.1"/>
</dbReference>
<reference evidence="3" key="1">
    <citation type="journal article" date="2016" name="Genome Announc.">
        <title>Genome Sequence of Ustilaginoidea virens IPU010, a Rice Pathogenic Fungus Causing False Smut.</title>
        <authorList>
            <person name="Kumagai T."/>
            <person name="Ishii T."/>
            <person name="Terai G."/>
            <person name="Umemura M."/>
            <person name="Machida M."/>
            <person name="Asai K."/>
        </authorList>
    </citation>
    <scope>NUCLEOTIDE SEQUENCE [LARGE SCALE GENOMIC DNA]</scope>
    <source>
        <strain evidence="3">IPU010</strain>
    </source>
</reference>
<dbReference type="SMART" id="SM00088">
    <property type="entry name" value="PINT"/>
    <property type="match status" value="1"/>
</dbReference>
<protein>
    <recommendedName>
        <fullName evidence="2">PCI domain-containing protein</fullName>
    </recommendedName>
</protein>
<evidence type="ECO:0000313" key="6">
    <source>
        <dbReference type="Proteomes" id="UP000054053"/>
    </source>
</evidence>
<reference evidence="6" key="2">
    <citation type="journal article" date="2016" name="Genome Announc.">
        <title>Genome sequence of Ustilaginoidea virens IPU010, a rice pathogenic fungus causing false smut.</title>
        <authorList>
            <person name="Kumagai T."/>
            <person name="Ishii T."/>
            <person name="Terai G."/>
            <person name="Umemura M."/>
            <person name="Machida M."/>
            <person name="Asai K."/>
        </authorList>
    </citation>
    <scope>NUCLEOTIDE SEQUENCE [LARGE SCALE GENOMIC DNA]</scope>
    <source>
        <strain evidence="6">IPU010</strain>
    </source>
</reference>
<dbReference type="STRING" id="1159556.A0A063BX74"/>
<dbReference type="KEGG" id="uvi:66061289"/>
<keyword evidence="5" id="KW-1185">Reference proteome</keyword>
<dbReference type="FunFam" id="1.25.40.570:FF:000013">
    <property type="entry name" value="Proteasome regulatory particle subunit (RpnG)"/>
    <property type="match status" value="1"/>
</dbReference>
<dbReference type="InterPro" id="IPR036390">
    <property type="entry name" value="WH_DNA-bd_sf"/>
</dbReference>
<dbReference type="SUPFAM" id="SSF46785">
    <property type="entry name" value="Winged helix' DNA-binding domain"/>
    <property type="match status" value="1"/>
</dbReference>
<dbReference type="InterPro" id="IPR000717">
    <property type="entry name" value="PCI_dom"/>
</dbReference>
<sequence length="490" mass="53660">MGSDPQYAKWPLLPLSQHVFTLTNAYATKTAQQAAVKALQDAIAEHKMAPFYRYLAHPIDGILNAVGEGGSSGPGKPLSRKSSLVGMVATRASAASVSLPWDEALYSGLKESNDKELAEFQKEEDDALEQAGDTEVMAAKGKRADFWARVGDKDKAIAVYDDVFDKTGVLGTKIDLVLAIIRMGLFYGDKALVKKQIERAKTLVESGGDWDRRNRLKAYEGLYLLTVRSHNLAAPLLLDSLSTFTSYELCTYSNLVVYSVLAGSVSLKRVDFKSKVVDAPEIKAILGDGEDKLLALSGALSAGPGADDSTGNLAPQAATTTTTAVNLTTLGSSTDQPEAETAVDFSPLASLVSSLYNGNYKTFFQSLASVEEEFLNQDRFLHEHRNWFIREMRLRAYQQLLQSYRVVGLESMANDFGVTVDFLDRDLARFIAAGRIPCTIDRVSGKGVIETNRPDDKNKQYQDVVRQGDQLITKLQKYGQAVRLRGSERA</sequence>
<dbReference type="GO" id="GO:0005198">
    <property type="term" value="F:structural molecule activity"/>
    <property type="evidence" value="ECO:0007669"/>
    <property type="project" value="EnsemblFungi"/>
</dbReference>
<dbReference type="FunFam" id="1.25.40.570:FF:000021">
    <property type="entry name" value="Putative proteasome regulatory particle subunit"/>
    <property type="match status" value="1"/>
</dbReference>
<feature type="domain" description="PCI" evidence="2">
    <location>
        <begin position="229"/>
        <end position="454"/>
    </location>
</feature>
<dbReference type="Pfam" id="PF10602">
    <property type="entry name" value="RPN7"/>
    <property type="match status" value="1"/>
</dbReference>
<evidence type="ECO:0000259" key="2">
    <source>
        <dbReference type="PROSITE" id="PS50250"/>
    </source>
</evidence>
<dbReference type="InterPro" id="IPR045135">
    <property type="entry name" value="Rpn7_N"/>
</dbReference>
<dbReference type="Proteomes" id="UP000054053">
    <property type="component" value="Unassembled WGS sequence"/>
</dbReference>
<dbReference type="AlphaFoldDB" id="A0A063BX74"/>
<evidence type="ECO:0000256" key="1">
    <source>
        <dbReference type="ARBA" id="ARBA00022942"/>
    </source>
</evidence>
<dbReference type="EMBL" id="CP072753">
    <property type="protein sequence ID" value="QUC16270.1"/>
    <property type="molecule type" value="Genomic_DNA"/>
</dbReference>
<dbReference type="GO" id="GO:0005634">
    <property type="term" value="C:nucleus"/>
    <property type="evidence" value="ECO:0007669"/>
    <property type="project" value="EnsemblFungi"/>
</dbReference>
<dbReference type="OrthoDB" id="1452at2759"/>
<dbReference type="HOGENOM" id="CLU_031814_1_0_1"/>
<dbReference type="PANTHER" id="PTHR14145">
    <property type="entry name" value="26S PROTESOME SUBUNIT 6"/>
    <property type="match status" value="1"/>
</dbReference>
<dbReference type="InterPro" id="IPR049549">
    <property type="entry name" value="RPN7_PSMD6_C"/>
</dbReference>
<keyword evidence="1" id="KW-0647">Proteasome</keyword>
<dbReference type="Gene3D" id="1.25.40.570">
    <property type="match status" value="2"/>
</dbReference>
<name>A0A063BX74_USTVR</name>
<evidence type="ECO:0000313" key="3">
    <source>
        <dbReference type="EMBL" id="GAO14980.1"/>
    </source>
</evidence>
<evidence type="ECO:0000313" key="4">
    <source>
        <dbReference type="EMBL" id="QUC16270.1"/>
    </source>
</evidence>
<dbReference type="Pfam" id="PF01399">
    <property type="entry name" value="PCI"/>
    <property type="match status" value="1"/>
</dbReference>
<reference evidence="4" key="3">
    <citation type="submission" date="2020-03" db="EMBL/GenBank/DDBJ databases">
        <title>A mixture of massive structural variations and highly conserved coding sequences in Ustilaginoidea virens genome.</title>
        <authorList>
            <person name="Zhang K."/>
            <person name="Zhao Z."/>
            <person name="Zhang Z."/>
            <person name="Li Y."/>
            <person name="Hsiang T."/>
            <person name="Sun W."/>
        </authorList>
    </citation>
    <scope>NUCLEOTIDE SEQUENCE</scope>
    <source>
        <strain evidence="4">UV-8b</strain>
    </source>
</reference>
<dbReference type="EMBL" id="BBTG02000011">
    <property type="protein sequence ID" value="GAO14980.1"/>
    <property type="molecule type" value="Genomic_DNA"/>
</dbReference>
<proteinExistence type="predicted"/>
<evidence type="ECO:0000313" key="5">
    <source>
        <dbReference type="Proteomes" id="UP000027002"/>
    </source>
</evidence>
<dbReference type="PANTHER" id="PTHR14145:SF1">
    <property type="entry name" value="26S PROTEASOME NON-ATPASE REGULATORY SUBUNIT 6"/>
    <property type="match status" value="1"/>
</dbReference>
<dbReference type="InterPro" id="IPR019585">
    <property type="entry name" value="Rpn7/CSN1"/>
</dbReference>
<accession>A0A063BX74</accession>
<dbReference type="GO" id="GO:0008541">
    <property type="term" value="C:proteasome regulatory particle, lid subcomplex"/>
    <property type="evidence" value="ECO:0007669"/>
    <property type="project" value="EnsemblFungi"/>
</dbReference>